<gene>
    <name evidence="1" type="ORF">HPB48_004477</name>
</gene>
<proteinExistence type="predicted"/>
<sequence length="59" mass="6544">MELHEHNATVIAAVPYGAGNKSMRAQLGISESRKMPRTKCRSRASLRSTFISCATHPTW</sequence>
<evidence type="ECO:0000313" key="1">
    <source>
        <dbReference type="EMBL" id="KAH9374456.1"/>
    </source>
</evidence>
<dbReference type="Proteomes" id="UP000821853">
    <property type="component" value="Chromosome 4"/>
</dbReference>
<protein>
    <submittedName>
        <fullName evidence="1">Uncharacterized protein</fullName>
    </submittedName>
</protein>
<reference evidence="1 2" key="1">
    <citation type="journal article" date="2020" name="Cell">
        <title>Large-Scale Comparative Analyses of Tick Genomes Elucidate Their Genetic Diversity and Vector Capacities.</title>
        <authorList>
            <consortium name="Tick Genome and Microbiome Consortium (TIGMIC)"/>
            <person name="Jia N."/>
            <person name="Wang J."/>
            <person name="Shi W."/>
            <person name="Du L."/>
            <person name="Sun Y."/>
            <person name="Zhan W."/>
            <person name="Jiang J.F."/>
            <person name="Wang Q."/>
            <person name="Zhang B."/>
            <person name="Ji P."/>
            <person name="Bell-Sakyi L."/>
            <person name="Cui X.M."/>
            <person name="Yuan T.T."/>
            <person name="Jiang B.G."/>
            <person name="Yang W.F."/>
            <person name="Lam T.T."/>
            <person name="Chang Q.C."/>
            <person name="Ding S.J."/>
            <person name="Wang X.J."/>
            <person name="Zhu J.G."/>
            <person name="Ruan X.D."/>
            <person name="Zhao L."/>
            <person name="Wei J.T."/>
            <person name="Ye R.Z."/>
            <person name="Que T.C."/>
            <person name="Du C.H."/>
            <person name="Zhou Y.H."/>
            <person name="Cheng J.X."/>
            <person name="Dai P.F."/>
            <person name="Guo W.B."/>
            <person name="Han X.H."/>
            <person name="Huang E.J."/>
            <person name="Li L.F."/>
            <person name="Wei W."/>
            <person name="Gao Y.C."/>
            <person name="Liu J.Z."/>
            <person name="Shao H.Z."/>
            <person name="Wang X."/>
            <person name="Wang C.C."/>
            <person name="Yang T.C."/>
            <person name="Huo Q.B."/>
            <person name="Li W."/>
            <person name="Chen H.Y."/>
            <person name="Chen S.E."/>
            <person name="Zhou L.G."/>
            <person name="Ni X.B."/>
            <person name="Tian J.H."/>
            <person name="Sheng Y."/>
            <person name="Liu T."/>
            <person name="Pan Y.S."/>
            <person name="Xia L.Y."/>
            <person name="Li J."/>
            <person name="Zhao F."/>
            <person name="Cao W.C."/>
        </authorList>
    </citation>
    <scope>NUCLEOTIDE SEQUENCE [LARGE SCALE GENOMIC DNA]</scope>
    <source>
        <strain evidence="1">HaeL-2018</strain>
    </source>
</reference>
<dbReference type="EMBL" id="JABSTR010000006">
    <property type="protein sequence ID" value="KAH9374456.1"/>
    <property type="molecule type" value="Genomic_DNA"/>
</dbReference>
<accession>A0A9J6GIT1</accession>
<dbReference type="VEuPathDB" id="VectorBase:HLOH_051456"/>
<organism evidence="1 2">
    <name type="scientific">Haemaphysalis longicornis</name>
    <name type="common">Bush tick</name>
    <dbReference type="NCBI Taxonomy" id="44386"/>
    <lineage>
        <taxon>Eukaryota</taxon>
        <taxon>Metazoa</taxon>
        <taxon>Ecdysozoa</taxon>
        <taxon>Arthropoda</taxon>
        <taxon>Chelicerata</taxon>
        <taxon>Arachnida</taxon>
        <taxon>Acari</taxon>
        <taxon>Parasitiformes</taxon>
        <taxon>Ixodida</taxon>
        <taxon>Ixodoidea</taxon>
        <taxon>Ixodidae</taxon>
        <taxon>Haemaphysalinae</taxon>
        <taxon>Haemaphysalis</taxon>
    </lineage>
</organism>
<evidence type="ECO:0000313" key="2">
    <source>
        <dbReference type="Proteomes" id="UP000821853"/>
    </source>
</evidence>
<dbReference type="AlphaFoldDB" id="A0A9J6GIT1"/>
<name>A0A9J6GIT1_HAELO</name>
<comment type="caution">
    <text evidence="1">The sequence shown here is derived from an EMBL/GenBank/DDBJ whole genome shotgun (WGS) entry which is preliminary data.</text>
</comment>
<keyword evidence="2" id="KW-1185">Reference proteome</keyword>